<dbReference type="Gene3D" id="1.10.10.10">
    <property type="entry name" value="Winged helix-like DNA-binding domain superfamily/Winged helix DNA-binding domain"/>
    <property type="match status" value="1"/>
</dbReference>
<dbReference type="CDD" id="cd07377">
    <property type="entry name" value="WHTH_GntR"/>
    <property type="match status" value="1"/>
</dbReference>
<evidence type="ECO:0000256" key="2">
    <source>
        <dbReference type="ARBA" id="ARBA00023125"/>
    </source>
</evidence>
<evidence type="ECO:0000256" key="3">
    <source>
        <dbReference type="ARBA" id="ARBA00023163"/>
    </source>
</evidence>
<dbReference type="Pfam" id="PF00392">
    <property type="entry name" value="GntR"/>
    <property type="match status" value="1"/>
</dbReference>
<organism evidence="5 6">
    <name type="scientific">Nocardiopsis rhodophaea</name>
    <dbReference type="NCBI Taxonomy" id="280238"/>
    <lineage>
        <taxon>Bacteria</taxon>
        <taxon>Bacillati</taxon>
        <taxon>Actinomycetota</taxon>
        <taxon>Actinomycetes</taxon>
        <taxon>Streptosporangiales</taxon>
        <taxon>Nocardiopsidaceae</taxon>
        <taxon>Nocardiopsis</taxon>
    </lineage>
</organism>
<dbReference type="InterPro" id="IPR036390">
    <property type="entry name" value="WH_DNA-bd_sf"/>
</dbReference>
<proteinExistence type="predicted"/>
<keyword evidence="2" id="KW-0238">DNA-binding</keyword>
<reference evidence="5 6" key="1">
    <citation type="journal article" date="2019" name="Int. J. Syst. Evol. Microbiol.">
        <title>The Global Catalogue of Microorganisms (GCM) 10K type strain sequencing project: providing services to taxonomists for standard genome sequencing and annotation.</title>
        <authorList>
            <consortium name="The Broad Institute Genomics Platform"/>
            <consortium name="The Broad Institute Genome Sequencing Center for Infectious Disease"/>
            <person name="Wu L."/>
            <person name="Ma J."/>
        </authorList>
    </citation>
    <scope>NUCLEOTIDE SEQUENCE [LARGE SCALE GENOMIC DNA]</scope>
    <source>
        <strain evidence="5 6">JCM 15313</strain>
    </source>
</reference>
<dbReference type="SMART" id="SM00345">
    <property type="entry name" value="HTH_GNTR"/>
    <property type="match status" value="1"/>
</dbReference>
<dbReference type="PROSITE" id="PS50949">
    <property type="entry name" value="HTH_GNTR"/>
    <property type="match status" value="1"/>
</dbReference>
<feature type="domain" description="HTH gntR-type" evidence="4">
    <location>
        <begin position="24"/>
        <end position="91"/>
    </location>
</feature>
<sequence length="91" mass="10041">MRRSEAFYVEAVSGTEELKHESATPLYMQLANIIAAKIASGELQPDRPIPAETRLAEQYGIARLTARRAVRELQERGLVVTVPGKGTYVAE</sequence>
<evidence type="ECO:0000313" key="5">
    <source>
        <dbReference type="EMBL" id="GAA1999070.1"/>
    </source>
</evidence>
<protein>
    <recommendedName>
        <fullName evidence="4">HTH gntR-type domain-containing protein</fullName>
    </recommendedName>
</protein>
<accession>A0ABN2T6H0</accession>
<evidence type="ECO:0000259" key="4">
    <source>
        <dbReference type="PROSITE" id="PS50949"/>
    </source>
</evidence>
<keyword evidence="6" id="KW-1185">Reference proteome</keyword>
<dbReference type="PANTHER" id="PTHR44846">
    <property type="entry name" value="MANNOSYL-D-GLYCERATE TRANSPORT/METABOLISM SYSTEM REPRESSOR MNGR-RELATED"/>
    <property type="match status" value="1"/>
</dbReference>
<dbReference type="EMBL" id="BAAAPC010000010">
    <property type="protein sequence ID" value="GAA1999070.1"/>
    <property type="molecule type" value="Genomic_DNA"/>
</dbReference>
<dbReference type="InterPro" id="IPR036388">
    <property type="entry name" value="WH-like_DNA-bd_sf"/>
</dbReference>
<comment type="caution">
    <text evidence="5">The sequence shown here is derived from an EMBL/GenBank/DDBJ whole genome shotgun (WGS) entry which is preliminary data.</text>
</comment>
<dbReference type="Proteomes" id="UP001501585">
    <property type="component" value="Unassembled WGS sequence"/>
</dbReference>
<gene>
    <name evidence="5" type="ORF">GCM10009799_27700</name>
</gene>
<evidence type="ECO:0000313" key="6">
    <source>
        <dbReference type="Proteomes" id="UP001501585"/>
    </source>
</evidence>
<dbReference type="InterPro" id="IPR000524">
    <property type="entry name" value="Tscrpt_reg_HTH_GntR"/>
</dbReference>
<name>A0ABN2T6H0_9ACTN</name>
<dbReference type="PANTHER" id="PTHR44846:SF1">
    <property type="entry name" value="MANNOSYL-D-GLYCERATE TRANSPORT_METABOLISM SYSTEM REPRESSOR MNGR-RELATED"/>
    <property type="match status" value="1"/>
</dbReference>
<keyword evidence="1" id="KW-0805">Transcription regulation</keyword>
<dbReference type="InterPro" id="IPR050679">
    <property type="entry name" value="Bact_HTH_transcr_reg"/>
</dbReference>
<dbReference type="PRINTS" id="PR00035">
    <property type="entry name" value="HTHGNTR"/>
</dbReference>
<evidence type="ECO:0000256" key="1">
    <source>
        <dbReference type="ARBA" id="ARBA00023015"/>
    </source>
</evidence>
<keyword evidence="3" id="KW-0804">Transcription</keyword>
<dbReference type="SUPFAM" id="SSF46785">
    <property type="entry name" value="Winged helix' DNA-binding domain"/>
    <property type="match status" value="1"/>
</dbReference>